<evidence type="ECO:0000313" key="2">
    <source>
        <dbReference type="EMBL" id="KAG0563626.1"/>
    </source>
</evidence>
<keyword evidence="3" id="KW-1185">Reference proteome</keyword>
<proteinExistence type="predicted"/>
<gene>
    <name evidence="2" type="ORF">KC19_8G046400</name>
</gene>
<evidence type="ECO:0000256" key="1">
    <source>
        <dbReference type="SAM" id="SignalP"/>
    </source>
</evidence>
<feature type="chain" id="PRO_5035844861" evidence="1">
    <location>
        <begin position="18"/>
        <end position="55"/>
    </location>
</feature>
<protein>
    <submittedName>
        <fullName evidence="2">Uncharacterized protein</fullName>
    </submittedName>
</protein>
<reference evidence="2" key="1">
    <citation type="submission" date="2020-06" db="EMBL/GenBank/DDBJ databases">
        <title>WGS assembly of Ceratodon purpureus strain R40.</title>
        <authorList>
            <person name="Carey S.B."/>
            <person name="Jenkins J."/>
            <person name="Shu S."/>
            <person name="Lovell J.T."/>
            <person name="Sreedasyam A."/>
            <person name="Maumus F."/>
            <person name="Tiley G.P."/>
            <person name="Fernandez-Pozo N."/>
            <person name="Barry K."/>
            <person name="Chen C."/>
            <person name="Wang M."/>
            <person name="Lipzen A."/>
            <person name="Daum C."/>
            <person name="Saski C.A."/>
            <person name="Payton A.C."/>
            <person name="Mcbreen J.C."/>
            <person name="Conrad R.E."/>
            <person name="Kollar L.M."/>
            <person name="Olsson S."/>
            <person name="Huttunen S."/>
            <person name="Landis J.B."/>
            <person name="Wickett N.J."/>
            <person name="Johnson M.G."/>
            <person name="Rensing S.A."/>
            <person name="Grimwood J."/>
            <person name="Schmutz J."/>
            <person name="Mcdaniel S.F."/>
        </authorList>
    </citation>
    <scope>NUCLEOTIDE SEQUENCE</scope>
    <source>
        <strain evidence="2">R40</strain>
    </source>
</reference>
<feature type="signal peptide" evidence="1">
    <location>
        <begin position="1"/>
        <end position="17"/>
    </location>
</feature>
<comment type="caution">
    <text evidence="2">The sequence shown here is derived from an EMBL/GenBank/DDBJ whole genome shotgun (WGS) entry which is preliminary data.</text>
</comment>
<dbReference type="EMBL" id="CM026429">
    <property type="protein sequence ID" value="KAG0563626.1"/>
    <property type="molecule type" value="Genomic_DNA"/>
</dbReference>
<dbReference type="AlphaFoldDB" id="A0A8T0GVC3"/>
<evidence type="ECO:0000313" key="3">
    <source>
        <dbReference type="Proteomes" id="UP000822688"/>
    </source>
</evidence>
<keyword evidence="1" id="KW-0732">Signal</keyword>
<sequence>MLSLYALLGSMSLTNVALRVVQIVSNGCENRNCGGLLFKRTMSSVLAGPVELFVK</sequence>
<name>A0A8T0GVC3_CERPU</name>
<accession>A0A8T0GVC3</accession>
<organism evidence="2 3">
    <name type="scientific">Ceratodon purpureus</name>
    <name type="common">Fire moss</name>
    <name type="synonym">Dicranum purpureum</name>
    <dbReference type="NCBI Taxonomy" id="3225"/>
    <lineage>
        <taxon>Eukaryota</taxon>
        <taxon>Viridiplantae</taxon>
        <taxon>Streptophyta</taxon>
        <taxon>Embryophyta</taxon>
        <taxon>Bryophyta</taxon>
        <taxon>Bryophytina</taxon>
        <taxon>Bryopsida</taxon>
        <taxon>Dicranidae</taxon>
        <taxon>Pseudoditrichales</taxon>
        <taxon>Ditrichaceae</taxon>
        <taxon>Ceratodon</taxon>
    </lineage>
</organism>
<dbReference type="Proteomes" id="UP000822688">
    <property type="component" value="Chromosome 8"/>
</dbReference>